<dbReference type="EMBL" id="CP139781">
    <property type="protein sequence ID" value="WRQ89869.1"/>
    <property type="molecule type" value="Genomic_DNA"/>
</dbReference>
<accession>A0ABZ1CE91</accession>
<evidence type="ECO:0000256" key="6">
    <source>
        <dbReference type="ARBA" id="ARBA00023136"/>
    </source>
</evidence>
<dbReference type="SUPFAM" id="SSF56935">
    <property type="entry name" value="Porins"/>
    <property type="match status" value="1"/>
</dbReference>
<keyword evidence="7 8" id="KW-0998">Cell outer membrane</keyword>
<sequence>MLPFQRYPALAGLAALSALSGLAQTPPPSAGANSIMLDPFPVVGSRLSTPTDEVPSPDVIVLDDTFITRAGATDLAQLVGMLPQTYGGSASGTGTVPNGAPSYGTARGFYNFTTGAAVPLSQTGVSSVGLGAFGAGGTLVLIDGRRLPLATQGDNAGETQSGFYDLSAIPLGLVERVEILTNGASAVHGSDAVGGVVNVILRRNYHGGELTTGIRGTFDGGAFERHATLSTGFVRDRLSVFLSLTARDQQALRGSQRAFSASQNLTGLGGRDHRLIVGSPGVLTARSGTLNGLTDADGNPARHALVPTGQTGTGLTVADFEGSSNYFASRLRYYDSAADKDLVGATEQLGLRGSVTYAFNDNLEAFATLNGSDRRAETTHEPPAVSGGGFGGAQTIVPAASPLNPFGQDLYFTGVLTDLPPRPQTVDVTLTTATAGLRGVAADTWQWEVAAHLAHERFDSRTLELDTAAFIAALADGSYNVFADPATTAPLDPEFQASLMQTARIHGSSETTGANAFIRGPAFTLPAGDILLAAGAETARAERDRASTNPNFGQPAAITSARTTSAAFAELYLPLFSAAQNLPALHRLSLRAAARYERADAFSATTPSLRLQWQPLPDLTVFAHYAEGFRAPALSEIEDEIYDGTSTVTDPRNGGASTSITRLRGGNPDLDAETSRTYQTGLILAPRFVSVLQLHAHLSETYWSNRINSLPEQTLVNHEDRFPDRIFRDATGTITTVDATTLNFGKIYSRAVDAGLSYRWENDTVGRFTFNASAVRQLEYRVENRPDRPGNVTLDGADTISPPKWSGLAHLFWDRGPWDAAVFVRHMDGYASNRTGPFFDRSTATPSWTTVDLRLGYTFREGLWHGYGRNARLQLGIGNLADRQPPFANTPYGYNQSLYSPLGRTYDVTLRLPF</sequence>
<dbReference type="RefSeq" id="WP_221032326.1">
    <property type="nucleotide sequence ID" value="NZ_CP139781.1"/>
</dbReference>
<dbReference type="InterPro" id="IPR036942">
    <property type="entry name" value="Beta-barrel_TonB_sf"/>
</dbReference>
<dbReference type="InterPro" id="IPR012910">
    <property type="entry name" value="Plug_dom"/>
</dbReference>
<keyword evidence="3 8" id="KW-1134">Transmembrane beta strand</keyword>
<evidence type="ECO:0000256" key="8">
    <source>
        <dbReference type="PROSITE-ProRule" id="PRU01360"/>
    </source>
</evidence>
<keyword evidence="11" id="KW-0732">Signal</keyword>
<evidence type="ECO:0000256" key="1">
    <source>
        <dbReference type="ARBA" id="ARBA00004571"/>
    </source>
</evidence>
<keyword evidence="15" id="KW-1185">Reference proteome</keyword>
<evidence type="ECO:0000313" key="15">
    <source>
        <dbReference type="Proteomes" id="UP000738431"/>
    </source>
</evidence>
<evidence type="ECO:0000256" key="11">
    <source>
        <dbReference type="SAM" id="SignalP"/>
    </source>
</evidence>
<evidence type="ECO:0000313" key="14">
    <source>
        <dbReference type="EMBL" id="WRQ89869.1"/>
    </source>
</evidence>
<feature type="signal peptide" evidence="11">
    <location>
        <begin position="1"/>
        <end position="23"/>
    </location>
</feature>
<evidence type="ECO:0000256" key="2">
    <source>
        <dbReference type="ARBA" id="ARBA00022448"/>
    </source>
</evidence>
<keyword evidence="6 8" id="KW-0472">Membrane</keyword>
<reference evidence="14 15" key="2">
    <citation type="submission" date="2023-12" db="EMBL/GenBank/DDBJ databases">
        <title>Description of an unclassified Opitutus bacterium of Verrucomicrobiota.</title>
        <authorList>
            <person name="Zhang D.-F."/>
        </authorList>
    </citation>
    <scope>NUCLEOTIDE SEQUENCE [LARGE SCALE GENOMIC DNA]</scope>
    <source>
        <strain evidence="14 15">WL0086</strain>
    </source>
</reference>
<evidence type="ECO:0000256" key="5">
    <source>
        <dbReference type="ARBA" id="ARBA00023077"/>
    </source>
</evidence>
<evidence type="ECO:0000256" key="9">
    <source>
        <dbReference type="RuleBase" id="RU003357"/>
    </source>
</evidence>
<proteinExistence type="inferred from homology"/>
<feature type="domain" description="TonB-dependent receptor plug" evidence="13">
    <location>
        <begin position="59"/>
        <end position="196"/>
    </location>
</feature>
<feature type="chain" id="PRO_5045152165" evidence="11">
    <location>
        <begin position="24"/>
        <end position="914"/>
    </location>
</feature>
<dbReference type="Pfam" id="PF00593">
    <property type="entry name" value="TonB_dep_Rec_b-barrel"/>
    <property type="match status" value="1"/>
</dbReference>
<dbReference type="InterPro" id="IPR037066">
    <property type="entry name" value="Plug_dom_sf"/>
</dbReference>
<keyword evidence="2 8" id="KW-0813">Transport</keyword>
<comment type="subcellular location">
    <subcellularLocation>
        <location evidence="1 8">Cell outer membrane</location>
        <topology evidence="1 8">Multi-pass membrane protein</topology>
    </subcellularLocation>
</comment>
<feature type="domain" description="TonB-dependent receptor-like beta-barrel" evidence="12">
    <location>
        <begin position="430"/>
        <end position="880"/>
    </location>
</feature>
<evidence type="ECO:0000256" key="10">
    <source>
        <dbReference type="SAM" id="MobiDB-lite"/>
    </source>
</evidence>
<feature type="compositionally biased region" description="Polar residues" evidence="10">
    <location>
        <begin position="645"/>
        <end position="661"/>
    </location>
</feature>
<reference evidence="14 15" key="1">
    <citation type="submission" date="2021-08" db="EMBL/GenBank/DDBJ databases">
        <authorList>
            <person name="Zhang D."/>
            <person name="Zhang A."/>
            <person name="Wang L."/>
        </authorList>
    </citation>
    <scope>NUCLEOTIDE SEQUENCE [LARGE SCALE GENOMIC DNA]</scope>
    <source>
        <strain evidence="14 15">WL0086</strain>
    </source>
</reference>
<comment type="similarity">
    <text evidence="8 9">Belongs to the TonB-dependent receptor family.</text>
</comment>
<evidence type="ECO:0000259" key="12">
    <source>
        <dbReference type="Pfam" id="PF00593"/>
    </source>
</evidence>
<evidence type="ECO:0000256" key="7">
    <source>
        <dbReference type="ARBA" id="ARBA00023237"/>
    </source>
</evidence>
<dbReference type="Gene3D" id="2.40.170.20">
    <property type="entry name" value="TonB-dependent receptor, beta-barrel domain"/>
    <property type="match status" value="1"/>
</dbReference>
<dbReference type="PROSITE" id="PS52016">
    <property type="entry name" value="TONB_DEPENDENT_REC_3"/>
    <property type="match status" value="1"/>
</dbReference>
<evidence type="ECO:0000259" key="13">
    <source>
        <dbReference type="Pfam" id="PF07715"/>
    </source>
</evidence>
<dbReference type="InterPro" id="IPR039426">
    <property type="entry name" value="TonB-dep_rcpt-like"/>
</dbReference>
<keyword evidence="4 8" id="KW-0812">Transmembrane</keyword>
<dbReference type="Gene3D" id="2.170.130.10">
    <property type="entry name" value="TonB-dependent receptor, plug domain"/>
    <property type="match status" value="1"/>
</dbReference>
<gene>
    <name evidence="14" type="ORF">K1X11_010670</name>
</gene>
<dbReference type="Proteomes" id="UP000738431">
    <property type="component" value="Chromosome"/>
</dbReference>
<evidence type="ECO:0000256" key="4">
    <source>
        <dbReference type="ARBA" id="ARBA00022692"/>
    </source>
</evidence>
<dbReference type="PANTHER" id="PTHR47234:SF1">
    <property type="entry name" value="TONB-DEPENDENT RECEPTOR"/>
    <property type="match status" value="1"/>
</dbReference>
<keyword evidence="5 9" id="KW-0798">TonB box</keyword>
<evidence type="ECO:0000256" key="3">
    <source>
        <dbReference type="ARBA" id="ARBA00022452"/>
    </source>
</evidence>
<dbReference type="PANTHER" id="PTHR47234">
    <property type="match status" value="1"/>
</dbReference>
<dbReference type="InterPro" id="IPR000531">
    <property type="entry name" value="Beta-barrel_TonB"/>
</dbReference>
<protein>
    <submittedName>
        <fullName evidence="14">TonB-dependent receptor</fullName>
    </submittedName>
</protein>
<dbReference type="Pfam" id="PF07715">
    <property type="entry name" value="Plug"/>
    <property type="match status" value="1"/>
</dbReference>
<organism evidence="14 15">
    <name type="scientific">Actomonas aquatica</name>
    <dbReference type="NCBI Taxonomy" id="2866162"/>
    <lineage>
        <taxon>Bacteria</taxon>
        <taxon>Pseudomonadati</taxon>
        <taxon>Verrucomicrobiota</taxon>
        <taxon>Opitutia</taxon>
        <taxon>Opitutales</taxon>
        <taxon>Opitutaceae</taxon>
        <taxon>Actomonas</taxon>
    </lineage>
</organism>
<keyword evidence="14" id="KW-0675">Receptor</keyword>
<name>A0ABZ1CE91_9BACT</name>
<feature type="region of interest" description="Disordered" evidence="10">
    <location>
        <begin position="645"/>
        <end position="671"/>
    </location>
</feature>